<comment type="caution">
    <text evidence="2">The sequence shown here is derived from an EMBL/GenBank/DDBJ whole genome shotgun (WGS) entry which is preliminary data.</text>
</comment>
<proteinExistence type="predicted"/>
<evidence type="ECO:0000256" key="1">
    <source>
        <dbReference type="SAM" id="MobiDB-lite"/>
    </source>
</evidence>
<dbReference type="Proteomes" id="UP000310200">
    <property type="component" value="Unassembled WGS sequence"/>
</dbReference>
<sequence>MTLKVVPLVEFATPMMEPTGRETGTPTPGTPGTPDTVVTLAVTATGCASCSLVSAAASSVSLVNGSDMSGSTATLSDVWLSSISAVLASSRLASRQATRARSVLSPRLFHLLLLRRVPNSSFQHTQRARESRRGSAYVCARNARRRSAGRHRASVSFGMVDEPRNAHCSVSFAHG</sequence>
<reference evidence="2 3" key="1">
    <citation type="journal article" date="2019" name="Philos. Trans. R. Soc. Lond., B, Biol. Sci.">
        <title>Ant behaviour and brain gene expression of defending hosts depend on the ecological success of the intruding social parasite.</title>
        <authorList>
            <person name="Kaur R."/>
            <person name="Stoldt M."/>
            <person name="Jongepier E."/>
            <person name="Feldmeyer B."/>
            <person name="Menzel F."/>
            <person name="Bornberg-Bauer E."/>
            <person name="Foitzik S."/>
        </authorList>
    </citation>
    <scope>NUCLEOTIDE SEQUENCE [LARGE SCALE GENOMIC DNA]</scope>
    <source>
        <tissue evidence="2">Whole body</tissue>
    </source>
</reference>
<evidence type="ECO:0000313" key="3">
    <source>
        <dbReference type="Proteomes" id="UP000310200"/>
    </source>
</evidence>
<feature type="compositionally biased region" description="Low complexity" evidence="1">
    <location>
        <begin position="17"/>
        <end position="34"/>
    </location>
</feature>
<name>A0A4S2KU69_9HYME</name>
<organism evidence="2 3">
    <name type="scientific">Temnothorax longispinosus</name>
    <dbReference type="NCBI Taxonomy" id="300112"/>
    <lineage>
        <taxon>Eukaryota</taxon>
        <taxon>Metazoa</taxon>
        <taxon>Ecdysozoa</taxon>
        <taxon>Arthropoda</taxon>
        <taxon>Hexapoda</taxon>
        <taxon>Insecta</taxon>
        <taxon>Pterygota</taxon>
        <taxon>Neoptera</taxon>
        <taxon>Endopterygota</taxon>
        <taxon>Hymenoptera</taxon>
        <taxon>Apocrita</taxon>
        <taxon>Aculeata</taxon>
        <taxon>Formicoidea</taxon>
        <taxon>Formicidae</taxon>
        <taxon>Myrmicinae</taxon>
        <taxon>Temnothorax</taxon>
    </lineage>
</organism>
<protein>
    <submittedName>
        <fullName evidence="2">Uncharacterized protein</fullName>
    </submittedName>
</protein>
<dbReference type="EMBL" id="QBLH01001476">
    <property type="protein sequence ID" value="TGZ51689.1"/>
    <property type="molecule type" value="Genomic_DNA"/>
</dbReference>
<gene>
    <name evidence="2" type="ORF">DBV15_03905</name>
</gene>
<evidence type="ECO:0000313" key="2">
    <source>
        <dbReference type="EMBL" id="TGZ51689.1"/>
    </source>
</evidence>
<keyword evidence="3" id="KW-1185">Reference proteome</keyword>
<dbReference type="AlphaFoldDB" id="A0A4S2KU69"/>
<feature type="region of interest" description="Disordered" evidence="1">
    <location>
        <begin position="13"/>
        <end position="34"/>
    </location>
</feature>
<accession>A0A4S2KU69</accession>